<dbReference type="GO" id="GO:0016301">
    <property type="term" value="F:kinase activity"/>
    <property type="evidence" value="ECO:0007669"/>
    <property type="project" value="UniProtKB-KW"/>
</dbReference>
<evidence type="ECO:0000313" key="2">
    <source>
        <dbReference type="Proteomes" id="UP001209713"/>
    </source>
</evidence>
<accession>A0ABT2YTH4</accession>
<proteinExistence type="predicted"/>
<keyword evidence="1" id="KW-0418">Kinase</keyword>
<keyword evidence="1" id="KW-0808">Transferase</keyword>
<dbReference type="PANTHER" id="PTHR37816">
    <property type="entry name" value="YALI0E33011P"/>
    <property type="match status" value="1"/>
</dbReference>
<dbReference type="Proteomes" id="UP001209713">
    <property type="component" value="Unassembled WGS sequence"/>
</dbReference>
<organism evidence="1 2">
    <name type="scientific">Marinomonas sargassi</name>
    <dbReference type="NCBI Taxonomy" id="2984494"/>
    <lineage>
        <taxon>Bacteria</taxon>
        <taxon>Pseudomonadati</taxon>
        <taxon>Pseudomonadota</taxon>
        <taxon>Gammaproteobacteria</taxon>
        <taxon>Oceanospirillales</taxon>
        <taxon>Oceanospirillaceae</taxon>
        <taxon>Marinomonas</taxon>
    </lineage>
</organism>
<dbReference type="InterPro" id="IPR052922">
    <property type="entry name" value="Cytidylate_Kinase-2"/>
</dbReference>
<dbReference type="RefSeq" id="WP_263530546.1">
    <property type="nucleotide sequence ID" value="NZ_JAOVZB010000004.1"/>
</dbReference>
<dbReference type="Gene3D" id="3.40.50.300">
    <property type="entry name" value="P-loop containing nucleotide triphosphate hydrolases"/>
    <property type="match status" value="1"/>
</dbReference>
<name>A0ABT2YTH4_9GAMM</name>
<dbReference type="SUPFAM" id="SSF52540">
    <property type="entry name" value="P-loop containing nucleoside triphosphate hydrolases"/>
    <property type="match status" value="1"/>
</dbReference>
<evidence type="ECO:0000313" key="1">
    <source>
        <dbReference type="EMBL" id="MCV2403165.1"/>
    </source>
</evidence>
<gene>
    <name evidence="1" type="ORF">OFY17_09775</name>
</gene>
<keyword evidence="2" id="KW-1185">Reference proteome</keyword>
<dbReference type="PANTHER" id="PTHR37816:SF2">
    <property type="entry name" value="DNA TOPOLOGY MODULATION PROTEIN FLAR-RELATED PROTEIN"/>
    <property type="match status" value="1"/>
</dbReference>
<reference evidence="1 2" key="1">
    <citation type="submission" date="2022-10" db="EMBL/GenBank/DDBJ databases">
        <title>Marinomonas transparenta sp. nov. and Marinomonas sargassi sp. nov., isolated from marine alga (Sargassum natans (L.) Gaillon).</title>
        <authorList>
            <person name="Wang Y."/>
        </authorList>
    </citation>
    <scope>NUCLEOTIDE SEQUENCE [LARGE SCALE GENOMIC DNA]</scope>
    <source>
        <strain evidence="1 2">C2222</strain>
    </source>
</reference>
<comment type="caution">
    <text evidence="1">The sequence shown here is derived from an EMBL/GenBank/DDBJ whole genome shotgun (WGS) entry which is preliminary data.</text>
</comment>
<protein>
    <submittedName>
        <fullName evidence="1">Shikimate kinase</fullName>
    </submittedName>
</protein>
<sequence length="178" mass="20210">MKKVIILGNSGSGKSTLAKQFESEGLAHLDLDTIAWDLTPSPIRKPLEESEQQILSFMSAHSSWVIEGCYADLLDICTQYANQAIFMDLEVSACIKNAESRPWEPHKYPSKEAQDKNLAMLIEWISQYPIRTDTFSRQAHQGLYEKFAGDKTRIVENSDLNTVFPNSHNWNKSRSSLE</sequence>
<dbReference type="InterPro" id="IPR027417">
    <property type="entry name" value="P-loop_NTPase"/>
</dbReference>
<dbReference type="EMBL" id="JAOVZB010000004">
    <property type="protein sequence ID" value="MCV2403165.1"/>
    <property type="molecule type" value="Genomic_DNA"/>
</dbReference>